<protein>
    <submittedName>
        <fullName evidence="2">Uncharacterized protein</fullName>
    </submittedName>
</protein>
<evidence type="ECO:0000256" key="1">
    <source>
        <dbReference type="SAM" id="MobiDB-lite"/>
    </source>
</evidence>
<evidence type="ECO:0000313" key="3">
    <source>
        <dbReference type="Proteomes" id="UP000225706"/>
    </source>
</evidence>
<name>A0A2B4S4H1_STYPI</name>
<dbReference type="AlphaFoldDB" id="A0A2B4S4H1"/>
<comment type="caution">
    <text evidence="2">The sequence shown here is derived from an EMBL/GenBank/DDBJ whole genome shotgun (WGS) entry which is preliminary data.</text>
</comment>
<accession>A0A2B4S4H1</accession>
<gene>
    <name evidence="2" type="ORF">AWC38_SpisGene11752</name>
</gene>
<feature type="compositionally biased region" description="Basic and acidic residues" evidence="1">
    <location>
        <begin position="1"/>
        <end position="21"/>
    </location>
</feature>
<feature type="region of interest" description="Disordered" evidence="1">
    <location>
        <begin position="1"/>
        <end position="33"/>
    </location>
</feature>
<keyword evidence="3" id="KW-1185">Reference proteome</keyword>
<evidence type="ECO:0000313" key="2">
    <source>
        <dbReference type="EMBL" id="PFX23690.1"/>
    </source>
</evidence>
<proteinExistence type="predicted"/>
<organism evidence="2 3">
    <name type="scientific">Stylophora pistillata</name>
    <name type="common">Smooth cauliflower coral</name>
    <dbReference type="NCBI Taxonomy" id="50429"/>
    <lineage>
        <taxon>Eukaryota</taxon>
        <taxon>Metazoa</taxon>
        <taxon>Cnidaria</taxon>
        <taxon>Anthozoa</taxon>
        <taxon>Hexacorallia</taxon>
        <taxon>Scleractinia</taxon>
        <taxon>Astrocoeniina</taxon>
        <taxon>Pocilloporidae</taxon>
        <taxon>Stylophora</taxon>
    </lineage>
</organism>
<sequence>MEEKARRGQTGERQQDNEKPRYNRTLLQGQQDDRRKFENIEEASEFWRALWEGTESENAGMGWIEDVREAMKEVVPEIPIAKLKLQMYASSESNLERAMRAVKGGMDCIGLKWNEEKSAVVHVKRGCVKQTVNMEIDELKSIKSLGEESTYKLLGVLENSKQEDKLVLENASKEYLRRLAII</sequence>
<dbReference type="EMBL" id="LSMT01000200">
    <property type="protein sequence ID" value="PFX23690.1"/>
    <property type="molecule type" value="Genomic_DNA"/>
</dbReference>
<reference evidence="3" key="1">
    <citation type="journal article" date="2017" name="bioRxiv">
        <title>Comparative analysis of the genomes of Stylophora pistillata and Acropora digitifera provides evidence for extensive differences between species of corals.</title>
        <authorList>
            <person name="Voolstra C.R."/>
            <person name="Li Y."/>
            <person name="Liew Y.J."/>
            <person name="Baumgarten S."/>
            <person name="Zoccola D."/>
            <person name="Flot J.-F."/>
            <person name="Tambutte S."/>
            <person name="Allemand D."/>
            <person name="Aranda M."/>
        </authorList>
    </citation>
    <scope>NUCLEOTIDE SEQUENCE [LARGE SCALE GENOMIC DNA]</scope>
</reference>
<dbReference type="Proteomes" id="UP000225706">
    <property type="component" value="Unassembled WGS sequence"/>
</dbReference>